<feature type="domain" description="UspA" evidence="2">
    <location>
        <begin position="9"/>
        <end position="151"/>
    </location>
</feature>
<dbReference type="RefSeq" id="WP_344037290.1">
    <property type="nucleotide sequence ID" value="NZ_BAAAKE010000007.1"/>
</dbReference>
<protein>
    <submittedName>
        <fullName evidence="3">Universal stress protein</fullName>
    </submittedName>
</protein>
<proteinExistence type="inferred from homology"/>
<dbReference type="Gene3D" id="3.40.50.620">
    <property type="entry name" value="HUPs"/>
    <property type="match status" value="2"/>
</dbReference>
<reference evidence="4" key="1">
    <citation type="journal article" date="2019" name="Int. J. Syst. Evol. Microbiol.">
        <title>The Global Catalogue of Microorganisms (GCM) 10K type strain sequencing project: providing services to taxonomists for standard genome sequencing and annotation.</title>
        <authorList>
            <consortium name="The Broad Institute Genomics Platform"/>
            <consortium name="The Broad Institute Genome Sequencing Center for Infectious Disease"/>
            <person name="Wu L."/>
            <person name="Ma J."/>
        </authorList>
    </citation>
    <scope>NUCLEOTIDE SEQUENCE [LARGE SCALE GENOMIC DNA]</scope>
    <source>
        <strain evidence="4">KCTC 12848</strain>
    </source>
</reference>
<organism evidence="3 4">
    <name type="scientific">Saccharothrix xinjiangensis</name>
    <dbReference type="NCBI Taxonomy" id="204798"/>
    <lineage>
        <taxon>Bacteria</taxon>
        <taxon>Bacillati</taxon>
        <taxon>Actinomycetota</taxon>
        <taxon>Actinomycetes</taxon>
        <taxon>Pseudonocardiales</taxon>
        <taxon>Pseudonocardiaceae</taxon>
        <taxon>Saccharothrix</taxon>
    </lineage>
</organism>
<dbReference type="InterPro" id="IPR014729">
    <property type="entry name" value="Rossmann-like_a/b/a_fold"/>
</dbReference>
<dbReference type="PANTHER" id="PTHR46268:SF6">
    <property type="entry name" value="UNIVERSAL STRESS PROTEIN UP12"/>
    <property type="match status" value="1"/>
</dbReference>
<comment type="caution">
    <text evidence="3">The sequence shown here is derived from an EMBL/GenBank/DDBJ whole genome shotgun (WGS) entry which is preliminary data.</text>
</comment>
<evidence type="ECO:0000259" key="2">
    <source>
        <dbReference type="Pfam" id="PF00582"/>
    </source>
</evidence>
<evidence type="ECO:0000313" key="4">
    <source>
        <dbReference type="Proteomes" id="UP001595833"/>
    </source>
</evidence>
<keyword evidence="4" id="KW-1185">Reference proteome</keyword>
<dbReference type="SUPFAM" id="SSF52402">
    <property type="entry name" value="Adenine nucleotide alpha hydrolases-like"/>
    <property type="match status" value="2"/>
</dbReference>
<dbReference type="Pfam" id="PF00582">
    <property type="entry name" value="Usp"/>
    <property type="match status" value="2"/>
</dbReference>
<gene>
    <name evidence="3" type="ORF">ACFPFM_41965</name>
</gene>
<dbReference type="PANTHER" id="PTHR46268">
    <property type="entry name" value="STRESS RESPONSE PROTEIN NHAX"/>
    <property type="match status" value="1"/>
</dbReference>
<sequence>MTGLAGEAVVAGVDGTAVSERAALWAARQAAAFDLPLVLVHGLRWPVQPQAYPNMPLDIGAVDPVAVEEPARQWAREVLDGLARRCGEATGVEVRTEVLTGDPANAVVLAADRAALVAVGHARHGGVARFLLGSTAERLTRSCPWPVVVVREEASADERRDRGPVVVGVDGSAVGDQAVRFAFRFAAGHGSEVVVVHASVDAVDAVGVVEGRPPRDAVGEGALRDGVDVAGESALRDRWGAALAECARQYPGAARRLVVAAGPPADALLAASAEASLLVVGSRGRGAVRRALLGSVSHEVVEGAPCPVAVLPPGTVR</sequence>
<dbReference type="InterPro" id="IPR006016">
    <property type="entry name" value="UspA"/>
</dbReference>
<dbReference type="InterPro" id="IPR006015">
    <property type="entry name" value="Universal_stress_UspA"/>
</dbReference>
<evidence type="ECO:0000313" key="3">
    <source>
        <dbReference type="EMBL" id="MFC5060318.1"/>
    </source>
</evidence>
<feature type="domain" description="UspA" evidence="2">
    <location>
        <begin position="164"/>
        <end position="312"/>
    </location>
</feature>
<evidence type="ECO:0000256" key="1">
    <source>
        <dbReference type="ARBA" id="ARBA00008791"/>
    </source>
</evidence>
<accession>A0ABV9YF89</accession>
<name>A0ABV9YF89_9PSEU</name>
<comment type="similarity">
    <text evidence="1">Belongs to the universal stress protein A family.</text>
</comment>
<dbReference type="PRINTS" id="PR01438">
    <property type="entry name" value="UNVRSLSTRESS"/>
</dbReference>
<dbReference type="Proteomes" id="UP001595833">
    <property type="component" value="Unassembled WGS sequence"/>
</dbReference>
<dbReference type="CDD" id="cd00293">
    <property type="entry name" value="USP-like"/>
    <property type="match status" value="1"/>
</dbReference>
<dbReference type="EMBL" id="JBHSJB010000053">
    <property type="protein sequence ID" value="MFC5060318.1"/>
    <property type="molecule type" value="Genomic_DNA"/>
</dbReference>